<sequence length="115" mass="13422">MSRSDPRFRSYSKNSHPDQKTLVNVCFLHQTARNGGQRDGYFDLYPYPRSKPTNYRRPLSSFDTGVLRWPPFYYSVKYHMHSGIIRIPSDHTEGSGCLKVRERRISTNTVYAKSS</sequence>
<keyword evidence="2" id="KW-1185">Reference proteome</keyword>
<evidence type="ECO:0000313" key="2">
    <source>
        <dbReference type="Proteomes" id="UP000094669"/>
    </source>
</evidence>
<reference evidence="1" key="1">
    <citation type="submission" date="2018-01" db="EMBL/GenBank/DDBJ databases">
        <title>Genomic characterization of Leptospira inadai serogroup Lyme isolated from captured rat in Brazil and comparative analysis with human reference strain.</title>
        <authorList>
            <person name="Moreno L.Z."/>
            <person name="Loureiro A.P."/>
            <person name="Miraglia F."/>
            <person name="Kremer F.S."/>
            <person name="Eslabao M.R."/>
            <person name="Dellagostin O.A."/>
            <person name="Lilenbaum W."/>
            <person name="Moreno A.M."/>
        </authorList>
    </citation>
    <scope>NUCLEOTIDE SEQUENCE [LARGE SCALE GENOMIC DNA]</scope>
    <source>
        <strain evidence="1">M34/99</strain>
    </source>
</reference>
<name>A0ABX4YML1_9LEPT</name>
<organism evidence="1 2">
    <name type="scientific">Leptospira inadai serovar Lyme</name>
    <dbReference type="NCBI Taxonomy" id="293084"/>
    <lineage>
        <taxon>Bacteria</taxon>
        <taxon>Pseudomonadati</taxon>
        <taxon>Spirochaetota</taxon>
        <taxon>Spirochaetia</taxon>
        <taxon>Leptospirales</taxon>
        <taxon>Leptospiraceae</taxon>
        <taxon>Leptospira</taxon>
    </lineage>
</organism>
<accession>A0ABX4YML1</accession>
<comment type="caution">
    <text evidence="1">The sequence shown here is derived from an EMBL/GenBank/DDBJ whole genome shotgun (WGS) entry which is preliminary data.</text>
</comment>
<gene>
    <name evidence="1" type="ORF">BES34_001915</name>
</gene>
<evidence type="ECO:0000313" key="1">
    <source>
        <dbReference type="EMBL" id="PNV76384.1"/>
    </source>
</evidence>
<proteinExistence type="predicted"/>
<dbReference type="Proteomes" id="UP000094669">
    <property type="component" value="Unassembled WGS sequence"/>
</dbReference>
<dbReference type="EMBL" id="MCRM02000002">
    <property type="protein sequence ID" value="PNV76384.1"/>
    <property type="molecule type" value="Genomic_DNA"/>
</dbReference>
<protein>
    <submittedName>
        <fullName evidence="1">Uncharacterized protein</fullName>
    </submittedName>
</protein>